<dbReference type="CDD" id="cd00170">
    <property type="entry name" value="SEC14"/>
    <property type="match status" value="1"/>
</dbReference>
<dbReference type="OrthoDB" id="6432525at2759"/>
<accession>A0A2H4RMW0</accession>
<dbReference type="GO" id="GO:1902936">
    <property type="term" value="F:phosphatidylinositol bisphosphate binding"/>
    <property type="evidence" value="ECO:0007669"/>
    <property type="project" value="TreeGrafter"/>
</dbReference>
<dbReference type="KEGG" id="bany:112054886"/>
<dbReference type="InterPro" id="IPR001251">
    <property type="entry name" value="CRAL-TRIO_dom"/>
</dbReference>
<proteinExistence type="evidence at transcript level"/>
<dbReference type="PANTHER" id="PTHR10174:SF213">
    <property type="entry name" value="CRAL-TRIO DOMAIN-CONTAINING PROTEIN"/>
    <property type="match status" value="1"/>
</dbReference>
<dbReference type="Gene3D" id="3.40.525.10">
    <property type="entry name" value="CRAL-TRIO lipid binding domain"/>
    <property type="match status" value="1"/>
</dbReference>
<dbReference type="EMBL" id="MG434659">
    <property type="protein sequence ID" value="ATY51965.1"/>
    <property type="molecule type" value="mRNA"/>
</dbReference>
<dbReference type="Pfam" id="PF00650">
    <property type="entry name" value="CRAL_TRIO"/>
    <property type="match status" value="1"/>
</dbReference>
<reference evidence="2" key="1">
    <citation type="journal article" date="2017" name="Genome Biol. Evol.">
        <title>Copy Number Variation and Expression Analysis Reveals a Nonorthologous Pinta Gene Family Member Involved in Butterfly Vision.</title>
        <authorList>
            <person name="Macias-Munoz A."/>
            <person name="McCulloch K.J."/>
            <person name="Briscoe A.D."/>
        </authorList>
    </citation>
    <scope>NUCLEOTIDE SEQUENCE</scope>
</reference>
<dbReference type="PROSITE" id="PS50191">
    <property type="entry name" value="CRAL_TRIO"/>
    <property type="match status" value="1"/>
</dbReference>
<protein>
    <submittedName>
        <fullName evidence="2">CRAL-TRIO domain-containing protein</fullName>
    </submittedName>
</protein>
<evidence type="ECO:0000313" key="2">
    <source>
        <dbReference type="EMBL" id="ATY51965.1"/>
    </source>
</evidence>
<dbReference type="InterPro" id="IPR036865">
    <property type="entry name" value="CRAL-TRIO_dom_sf"/>
</dbReference>
<name>A0A2H4RMW0_BICAN</name>
<dbReference type="SUPFAM" id="SSF52087">
    <property type="entry name" value="CRAL/TRIO domain"/>
    <property type="match status" value="1"/>
</dbReference>
<evidence type="ECO:0000259" key="1">
    <source>
        <dbReference type="PROSITE" id="PS50191"/>
    </source>
</evidence>
<dbReference type="AlphaFoldDB" id="A0A2H4RMW0"/>
<dbReference type="SMART" id="SM00516">
    <property type="entry name" value="SEC14"/>
    <property type="match status" value="1"/>
</dbReference>
<organism evidence="2">
    <name type="scientific">Bicyclus anynana</name>
    <name type="common">Squinting bush brown butterfly</name>
    <dbReference type="NCBI Taxonomy" id="110368"/>
    <lineage>
        <taxon>Eukaryota</taxon>
        <taxon>Metazoa</taxon>
        <taxon>Ecdysozoa</taxon>
        <taxon>Arthropoda</taxon>
        <taxon>Hexapoda</taxon>
        <taxon>Insecta</taxon>
        <taxon>Pterygota</taxon>
        <taxon>Neoptera</taxon>
        <taxon>Endopterygota</taxon>
        <taxon>Lepidoptera</taxon>
        <taxon>Glossata</taxon>
        <taxon>Ditrysia</taxon>
        <taxon>Papilionoidea</taxon>
        <taxon>Nymphalidae</taxon>
        <taxon>Satyrinae</taxon>
        <taxon>Satyrini</taxon>
        <taxon>Mycalesina</taxon>
        <taxon>Bicyclus</taxon>
    </lineage>
</organism>
<sequence>MLQVGVVQPFAVEKEFVKNPKILREDIQKLREWLKTQPHLPGDYLTDLDLIIAFHSCANSAEVTKQVLDLHYTLRTLFTGFFKDRALDQRFTNSVNTVLLAPLPKATVKGYRALYCSLIESDARLFNFCDIIRNVMMVIDLWQYAEGTWPGFVIVIDMTLTSLAHLAKLDIMTVRQTLYFLQECMLVRLKEVHFINAPSFMDKLMMLLKPFMKKALLDIIHIHEAESPVLYNYIPKEAFPKELGGDYKTKKELKDEIQQWVEDNKQFYKEENRRRVNESLRPNGQKATIEEIFGIQGSFKKLDID</sequence>
<dbReference type="PANTHER" id="PTHR10174">
    <property type="entry name" value="ALPHA-TOCOPHEROL TRANSFER PROTEIN-RELATED"/>
    <property type="match status" value="1"/>
</dbReference>
<feature type="domain" description="CRAL-TRIO" evidence="1">
    <location>
        <begin position="150"/>
        <end position="251"/>
    </location>
</feature>
<dbReference type="GO" id="GO:0016020">
    <property type="term" value="C:membrane"/>
    <property type="evidence" value="ECO:0007669"/>
    <property type="project" value="TreeGrafter"/>
</dbReference>